<dbReference type="Proteomes" id="UP001501084">
    <property type="component" value="Unassembled WGS sequence"/>
</dbReference>
<sequence length="278" mass="30098">MSASLAERTRLGGVSVEGVSKIFRRKRLEIHALSETSAEFEQGEFVSLIGPSGCGKSTLLKLIAGLDSPSSGEVRVGGEVVSGTLPTASVAFQKPTLLSWRNVTDNILLPIEIRGGRPTKADRAYASELIEMMGLQDFASHYPRELSGGMEQRAAIARSLITRPELLLMDEPFGALDEFTREDLNEELLRLWGAEPKTVIFVTHSISEAVFLSDRIVVMSARPGRIVDVIDVDLPRPRSARTRTSPEFNELVRRGRVSLEAAKAAGGPANDAEAGGKS</sequence>
<proteinExistence type="predicted"/>
<organism evidence="5 6">
    <name type="scientific">Leucobacter alluvii</name>
    <dbReference type="NCBI Taxonomy" id="340321"/>
    <lineage>
        <taxon>Bacteria</taxon>
        <taxon>Bacillati</taxon>
        <taxon>Actinomycetota</taxon>
        <taxon>Actinomycetes</taxon>
        <taxon>Micrococcales</taxon>
        <taxon>Microbacteriaceae</taxon>
        <taxon>Leucobacter</taxon>
    </lineage>
</organism>
<evidence type="ECO:0000256" key="3">
    <source>
        <dbReference type="ARBA" id="ARBA00022840"/>
    </source>
</evidence>
<reference evidence="5 6" key="1">
    <citation type="journal article" date="2019" name="Int. J. Syst. Evol. Microbiol.">
        <title>The Global Catalogue of Microorganisms (GCM) 10K type strain sequencing project: providing services to taxonomists for standard genome sequencing and annotation.</title>
        <authorList>
            <consortium name="The Broad Institute Genomics Platform"/>
            <consortium name="The Broad Institute Genome Sequencing Center for Infectious Disease"/>
            <person name="Wu L."/>
            <person name="Ma J."/>
        </authorList>
    </citation>
    <scope>NUCLEOTIDE SEQUENCE [LARGE SCALE GENOMIC DNA]</scope>
    <source>
        <strain evidence="5 6">JCM 14919</strain>
    </source>
</reference>
<keyword evidence="6" id="KW-1185">Reference proteome</keyword>
<evidence type="ECO:0000256" key="1">
    <source>
        <dbReference type="ARBA" id="ARBA00022448"/>
    </source>
</evidence>
<dbReference type="CDD" id="cd03293">
    <property type="entry name" value="ABC_NrtD_SsuB_transporters"/>
    <property type="match status" value="1"/>
</dbReference>
<dbReference type="PANTHER" id="PTHR42788:SF13">
    <property type="entry name" value="ALIPHATIC SULFONATES IMPORT ATP-BINDING PROTEIN SSUB"/>
    <property type="match status" value="1"/>
</dbReference>
<comment type="caution">
    <text evidence="5">The sequence shown here is derived from an EMBL/GenBank/DDBJ whole genome shotgun (WGS) entry which is preliminary data.</text>
</comment>
<evidence type="ECO:0000313" key="6">
    <source>
        <dbReference type="Proteomes" id="UP001501084"/>
    </source>
</evidence>
<evidence type="ECO:0000256" key="2">
    <source>
        <dbReference type="ARBA" id="ARBA00022741"/>
    </source>
</evidence>
<dbReference type="SUPFAM" id="SSF52540">
    <property type="entry name" value="P-loop containing nucleoside triphosphate hydrolases"/>
    <property type="match status" value="1"/>
</dbReference>
<dbReference type="EMBL" id="BAAAOP010000012">
    <property type="protein sequence ID" value="GAA2190121.1"/>
    <property type="molecule type" value="Genomic_DNA"/>
</dbReference>
<feature type="domain" description="ABC transporter" evidence="4">
    <location>
        <begin position="14"/>
        <end position="246"/>
    </location>
</feature>
<keyword evidence="1" id="KW-0813">Transport</keyword>
<dbReference type="PANTHER" id="PTHR42788">
    <property type="entry name" value="TAURINE IMPORT ATP-BINDING PROTEIN-RELATED"/>
    <property type="match status" value="1"/>
</dbReference>
<protein>
    <submittedName>
        <fullName evidence="5">ABC transporter ATP-binding protein</fullName>
    </submittedName>
</protein>
<gene>
    <name evidence="5" type="ORF">GCM10009786_26150</name>
</gene>
<dbReference type="RefSeq" id="WP_346058560.1">
    <property type="nucleotide sequence ID" value="NZ_BAAAOP010000012.1"/>
</dbReference>
<dbReference type="PROSITE" id="PS50893">
    <property type="entry name" value="ABC_TRANSPORTER_2"/>
    <property type="match status" value="1"/>
</dbReference>
<dbReference type="SMART" id="SM00382">
    <property type="entry name" value="AAA"/>
    <property type="match status" value="1"/>
</dbReference>
<accession>A0ABN3B838</accession>
<dbReference type="InterPro" id="IPR050166">
    <property type="entry name" value="ABC_transporter_ATP-bind"/>
</dbReference>
<dbReference type="InterPro" id="IPR027417">
    <property type="entry name" value="P-loop_NTPase"/>
</dbReference>
<dbReference type="GO" id="GO:0005524">
    <property type="term" value="F:ATP binding"/>
    <property type="evidence" value="ECO:0007669"/>
    <property type="project" value="UniProtKB-KW"/>
</dbReference>
<dbReference type="Gene3D" id="3.40.50.300">
    <property type="entry name" value="P-loop containing nucleotide triphosphate hydrolases"/>
    <property type="match status" value="1"/>
</dbReference>
<name>A0ABN3B838_9MICO</name>
<evidence type="ECO:0000259" key="4">
    <source>
        <dbReference type="PROSITE" id="PS50893"/>
    </source>
</evidence>
<evidence type="ECO:0000313" key="5">
    <source>
        <dbReference type="EMBL" id="GAA2190121.1"/>
    </source>
</evidence>
<dbReference type="Pfam" id="PF00005">
    <property type="entry name" value="ABC_tran"/>
    <property type="match status" value="1"/>
</dbReference>
<keyword evidence="2" id="KW-0547">Nucleotide-binding</keyword>
<keyword evidence="3 5" id="KW-0067">ATP-binding</keyword>
<dbReference type="InterPro" id="IPR003593">
    <property type="entry name" value="AAA+_ATPase"/>
</dbReference>
<dbReference type="InterPro" id="IPR003439">
    <property type="entry name" value="ABC_transporter-like_ATP-bd"/>
</dbReference>